<organism evidence="2 3">
    <name type="scientific">Fluoribacter dumoffii</name>
    <dbReference type="NCBI Taxonomy" id="463"/>
    <lineage>
        <taxon>Bacteria</taxon>
        <taxon>Pseudomonadati</taxon>
        <taxon>Pseudomonadota</taxon>
        <taxon>Gammaproteobacteria</taxon>
        <taxon>Legionellales</taxon>
        <taxon>Legionellaceae</taxon>
        <taxon>Fluoribacter</taxon>
    </lineage>
</organism>
<evidence type="ECO:0000256" key="1">
    <source>
        <dbReference type="SAM" id="SignalP"/>
    </source>
</evidence>
<gene>
    <name evidence="2" type="ORF">NCTC11370_02206</name>
</gene>
<dbReference type="Proteomes" id="UP000254554">
    <property type="component" value="Unassembled WGS sequence"/>
</dbReference>
<evidence type="ECO:0000313" key="3">
    <source>
        <dbReference type="Proteomes" id="UP000254554"/>
    </source>
</evidence>
<dbReference type="Pfam" id="PF11006">
    <property type="entry name" value="DUF2845"/>
    <property type="match status" value="1"/>
</dbReference>
<proteinExistence type="predicted"/>
<keyword evidence="1" id="KW-0732">Signal</keyword>
<reference evidence="2 3" key="1">
    <citation type="submission" date="2018-06" db="EMBL/GenBank/DDBJ databases">
        <authorList>
            <consortium name="Pathogen Informatics"/>
            <person name="Doyle S."/>
        </authorList>
    </citation>
    <scope>NUCLEOTIDE SEQUENCE [LARGE SCALE GENOMIC DNA]</scope>
    <source>
        <strain evidence="2 3">NCTC11370</strain>
    </source>
</reference>
<dbReference type="InterPro" id="IPR021268">
    <property type="entry name" value="DUF2845"/>
</dbReference>
<dbReference type="OrthoDB" id="8906462at2"/>
<dbReference type="AlphaFoldDB" id="A0A377GC97"/>
<accession>A0A377GC97</accession>
<feature type="signal peptide" evidence="1">
    <location>
        <begin position="1"/>
        <end position="19"/>
    </location>
</feature>
<sequence>MKKLFLLVLFMINMNYSWAVQCSEALIDEGDSESTVLSKCGDPQEKKILSTTQDLFDSSGVRYASVPFLTEVWTYHTPGDFMYKVYFRDKKVTSVETTIP</sequence>
<keyword evidence="3" id="KW-1185">Reference proteome</keyword>
<feature type="chain" id="PRO_5016944888" evidence="1">
    <location>
        <begin position="20"/>
        <end position="100"/>
    </location>
</feature>
<dbReference type="EMBL" id="UGGT01000001">
    <property type="protein sequence ID" value="STO22121.1"/>
    <property type="molecule type" value="Genomic_DNA"/>
</dbReference>
<name>A0A377GC97_9GAMM</name>
<protein>
    <submittedName>
        <fullName evidence="2">Protein of uncharacterized function (DUF2845)</fullName>
    </submittedName>
</protein>
<evidence type="ECO:0000313" key="2">
    <source>
        <dbReference type="EMBL" id="STO22121.1"/>
    </source>
</evidence>